<dbReference type="NCBIfam" id="TIGR02937">
    <property type="entry name" value="sigma70-ECF"/>
    <property type="match status" value="1"/>
</dbReference>
<dbReference type="PANTHER" id="PTHR43133">
    <property type="entry name" value="RNA POLYMERASE ECF-TYPE SIGMA FACTO"/>
    <property type="match status" value="1"/>
</dbReference>
<dbReference type="InterPro" id="IPR039425">
    <property type="entry name" value="RNA_pol_sigma-70-like"/>
</dbReference>
<evidence type="ECO:0000256" key="3">
    <source>
        <dbReference type="ARBA" id="ARBA00023082"/>
    </source>
</evidence>
<comment type="similarity">
    <text evidence="1">Belongs to the sigma-70 factor family. ECF subfamily.</text>
</comment>
<gene>
    <name evidence="7" type="ORF">RT717_07260</name>
</gene>
<dbReference type="InterPro" id="IPR013249">
    <property type="entry name" value="RNA_pol_sigma70_r4_t2"/>
</dbReference>
<evidence type="ECO:0000259" key="6">
    <source>
        <dbReference type="Pfam" id="PF08281"/>
    </source>
</evidence>
<dbReference type="Pfam" id="PF08281">
    <property type="entry name" value="Sigma70_r4_2"/>
    <property type="match status" value="1"/>
</dbReference>
<dbReference type="InterPro" id="IPR014284">
    <property type="entry name" value="RNA_pol_sigma-70_dom"/>
</dbReference>
<keyword evidence="8" id="KW-1185">Reference proteome</keyword>
<dbReference type="InterPro" id="IPR013325">
    <property type="entry name" value="RNA_pol_sigma_r2"/>
</dbReference>
<dbReference type="CDD" id="cd06171">
    <property type="entry name" value="Sigma70_r4"/>
    <property type="match status" value="1"/>
</dbReference>
<sequence length="189" mass="22020">MKSDRTDLELWQMIAQDDAAAFEELYNRYSKGLFVFALNIFKKREVCEDIVQNVFIDLWSKRKTVNIVTVKPYLFQSVKFQAFKHMRDAKISDEDLTRLNIVDASVDILQKLEFEELEELIKDVVSSLPPRCQEIFVMSRFQNKSNQEIAIELKISMQAVKNQISKALKSLKQELHPHKIAALALLLEL</sequence>
<evidence type="ECO:0000256" key="4">
    <source>
        <dbReference type="ARBA" id="ARBA00023163"/>
    </source>
</evidence>
<name>A0ABZ0ITX6_9BACT</name>
<dbReference type="InterPro" id="IPR036388">
    <property type="entry name" value="WH-like_DNA-bd_sf"/>
</dbReference>
<evidence type="ECO:0000256" key="1">
    <source>
        <dbReference type="ARBA" id="ARBA00010641"/>
    </source>
</evidence>
<keyword evidence="2" id="KW-0805">Transcription regulation</keyword>
<dbReference type="SUPFAM" id="SSF88659">
    <property type="entry name" value="Sigma3 and sigma4 domains of RNA polymerase sigma factors"/>
    <property type="match status" value="1"/>
</dbReference>
<dbReference type="RefSeq" id="WP_317491074.1">
    <property type="nucleotide sequence ID" value="NZ_CP136051.1"/>
</dbReference>
<dbReference type="InterPro" id="IPR013324">
    <property type="entry name" value="RNA_pol_sigma_r3/r4-like"/>
</dbReference>
<feature type="domain" description="RNA polymerase sigma-70 region 2" evidence="5">
    <location>
        <begin position="25"/>
        <end position="90"/>
    </location>
</feature>
<reference evidence="7 8" key="1">
    <citation type="journal article" date="2023" name="Microbiol. Resour. Announc.">
        <title>Complete Genome Sequence of Imperialibacter roseus strain P4T.</title>
        <authorList>
            <person name="Tizabi D.R."/>
            <person name="Bachvaroff T."/>
            <person name="Hill R.T."/>
        </authorList>
    </citation>
    <scope>NUCLEOTIDE SEQUENCE [LARGE SCALE GENOMIC DNA]</scope>
    <source>
        <strain evidence="7 8">P4T</strain>
    </source>
</reference>
<feature type="domain" description="RNA polymerase sigma factor 70 region 4 type 2" evidence="6">
    <location>
        <begin position="120"/>
        <end position="171"/>
    </location>
</feature>
<protein>
    <submittedName>
        <fullName evidence="7">RNA polymerase sigma-70 factor</fullName>
    </submittedName>
</protein>
<accession>A0ABZ0ITX6</accession>
<evidence type="ECO:0000259" key="5">
    <source>
        <dbReference type="Pfam" id="PF04542"/>
    </source>
</evidence>
<evidence type="ECO:0000313" key="8">
    <source>
        <dbReference type="Proteomes" id="UP001302349"/>
    </source>
</evidence>
<dbReference type="NCBIfam" id="TIGR02985">
    <property type="entry name" value="Sig70_bacteroi1"/>
    <property type="match status" value="1"/>
</dbReference>
<dbReference type="EMBL" id="CP136051">
    <property type="protein sequence ID" value="WOK08434.1"/>
    <property type="molecule type" value="Genomic_DNA"/>
</dbReference>
<dbReference type="Gene3D" id="1.10.1740.10">
    <property type="match status" value="1"/>
</dbReference>
<dbReference type="InterPro" id="IPR007627">
    <property type="entry name" value="RNA_pol_sigma70_r2"/>
</dbReference>
<organism evidence="7 8">
    <name type="scientific">Imperialibacter roseus</name>
    <dbReference type="NCBI Taxonomy" id="1324217"/>
    <lineage>
        <taxon>Bacteria</taxon>
        <taxon>Pseudomonadati</taxon>
        <taxon>Bacteroidota</taxon>
        <taxon>Cytophagia</taxon>
        <taxon>Cytophagales</taxon>
        <taxon>Flammeovirgaceae</taxon>
        <taxon>Imperialibacter</taxon>
    </lineage>
</organism>
<proteinExistence type="inferred from homology"/>
<keyword evidence="3" id="KW-0731">Sigma factor</keyword>
<dbReference type="Gene3D" id="1.10.10.10">
    <property type="entry name" value="Winged helix-like DNA-binding domain superfamily/Winged helix DNA-binding domain"/>
    <property type="match status" value="1"/>
</dbReference>
<evidence type="ECO:0000313" key="7">
    <source>
        <dbReference type="EMBL" id="WOK08434.1"/>
    </source>
</evidence>
<evidence type="ECO:0000256" key="2">
    <source>
        <dbReference type="ARBA" id="ARBA00023015"/>
    </source>
</evidence>
<dbReference type="PANTHER" id="PTHR43133:SF46">
    <property type="entry name" value="RNA POLYMERASE SIGMA-70 FACTOR ECF SUBFAMILY"/>
    <property type="match status" value="1"/>
</dbReference>
<dbReference type="InterPro" id="IPR014327">
    <property type="entry name" value="RNA_pol_sigma70_bacteroid"/>
</dbReference>
<dbReference type="Pfam" id="PF04542">
    <property type="entry name" value="Sigma70_r2"/>
    <property type="match status" value="1"/>
</dbReference>
<dbReference type="SUPFAM" id="SSF88946">
    <property type="entry name" value="Sigma2 domain of RNA polymerase sigma factors"/>
    <property type="match status" value="1"/>
</dbReference>
<keyword evidence="4" id="KW-0804">Transcription</keyword>
<dbReference type="Proteomes" id="UP001302349">
    <property type="component" value="Chromosome"/>
</dbReference>